<evidence type="ECO:0000313" key="4">
    <source>
        <dbReference type="Proteomes" id="UP000578449"/>
    </source>
</evidence>
<accession>A0A840PFA7</accession>
<proteinExistence type="predicted"/>
<dbReference type="AlphaFoldDB" id="A0A840PFA7"/>
<evidence type="ECO:0000256" key="1">
    <source>
        <dbReference type="SAM" id="MobiDB-lite"/>
    </source>
</evidence>
<evidence type="ECO:0000256" key="2">
    <source>
        <dbReference type="SAM" id="SignalP"/>
    </source>
</evidence>
<gene>
    <name evidence="3" type="ORF">HNP84_007421</name>
</gene>
<sequence length="235" mass="25792">MRRQLGTLIGIGLVAPLAFAPPAAAKTADASVTAPNAAPNAAPKTAPKTAGATLDDPYSKFQVSLSYTKRTKRGGKITYSIRAKNLGPHYADYYWIGGQVPKGVKPTLYWDGPKGTKCSWEGQWFWCWGPYVLYKGQTDWLKFQVTLKKNTKGTAVAKLGILAYDVPTGATGLSEEELDRIGGVQGWRFLKTAKTAIVWPKPPRRDTGYTPSPLPPQPDWTPPKKNVERNEKKDT</sequence>
<feature type="compositionally biased region" description="Basic and acidic residues" evidence="1">
    <location>
        <begin position="225"/>
        <end position="235"/>
    </location>
</feature>
<keyword evidence="4" id="KW-1185">Reference proteome</keyword>
<reference evidence="3 4" key="1">
    <citation type="submission" date="2020-08" db="EMBL/GenBank/DDBJ databases">
        <title>Genomic Encyclopedia of Type Strains, Phase IV (KMG-IV): sequencing the most valuable type-strain genomes for metagenomic binning, comparative biology and taxonomic classification.</title>
        <authorList>
            <person name="Goeker M."/>
        </authorList>
    </citation>
    <scope>NUCLEOTIDE SEQUENCE [LARGE SCALE GENOMIC DNA]</scope>
    <source>
        <strain evidence="3 4">DSM 45615</strain>
    </source>
</reference>
<feature type="region of interest" description="Disordered" evidence="1">
    <location>
        <begin position="200"/>
        <end position="235"/>
    </location>
</feature>
<evidence type="ECO:0000313" key="3">
    <source>
        <dbReference type="EMBL" id="MBB5137669.1"/>
    </source>
</evidence>
<dbReference type="EMBL" id="JACHGN010000019">
    <property type="protein sequence ID" value="MBB5137669.1"/>
    <property type="molecule type" value="Genomic_DNA"/>
</dbReference>
<feature type="signal peptide" evidence="2">
    <location>
        <begin position="1"/>
        <end position="25"/>
    </location>
</feature>
<name>A0A840PFA7_9ACTN</name>
<feature type="region of interest" description="Disordered" evidence="1">
    <location>
        <begin position="34"/>
        <end position="53"/>
    </location>
</feature>
<organism evidence="3 4">
    <name type="scientific">Thermocatellispora tengchongensis</name>
    <dbReference type="NCBI Taxonomy" id="1073253"/>
    <lineage>
        <taxon>Bacteria</taxon>
        <taxon>Bacillati</taxon>
        <taxon>Actinomycetota</taxon>
        <taxon>Actinomycetes</taxon>
        <taxon>Streptosporangiales</taxon>
        <taxon>Streptosporangiaceae</taxon>
        <taxon>Thermocatellispora</taxon>
    </lineage>
</organism>
<evidence type="ECO:0008006" key="5">
    <source>
        <dbReference type="Google" id="ProtNLM"/>
    </source>
</evidence>
<feature type="compositionally biased region" description="Pro residues" evidence="1">
    <location>
        <begin position="212"/>
        <end position="221"/>
    </location>
</feature>
<feature type="chain" id="PRO_5032772408" description="DUF11 domain-containing protein" evidence="2">
    <location>
        <begin position="26"/>
        <end position="235"/>
    </location>
</feature>
<comment type="caution">
    <text evidence="3">The sequence shown here is derived from an EMBL/GenBank/DDBJ whole genome shotgun (WGS) entry which is preliminary data.</text>
</comment>
<dbReference type="Proteomes" id="UP000578449">
    <property type="component" value="Unassembled WGS sequence"/>
</dbReference>
<dbReference type="RefSeq" id="WP_185054562.1">
    <property type="nucleotide sequence ID" value="NZ_BAABIX010000035.1"/>
</dbReference>
<keyword evidence="2" id="KW-0732">Signal</keyword>
<protein>
    <recommendedName>
        <fullName evidence="5">DUF11 domain-containing protein</fullName>
    </recommendedName>
</protein>